<feature type="transmembrane region" description="Helical" evidence="1">
    <location>
        <begin position="63"/>
        <end position="81"/>
    </location>
</feature>
<gene>
    <name evidence="3" type="ORF">OE647_08565</name>
</gene>
<dbReference type="Proteomes" id="UP001652503">
    <property type="component" value="Unassembled WGS sequence"/>
</dbReference>
<dbReference type="RefSeq" id="WP_263721298.1">
    <property type="nucleotide sequence ID" value="NZ_JAOWLA010000006.1"/>
</dbReference>
<dbReference type="InterPro" id="IPR025588">
    <property type="entry name" value="YcxB-like_C"/>
</dbReference>
<keyword evidence="4" id="KW-1185">Reference proteome</keyword>
<evidence type="ECO:0000256" key="1">
    <source>
        <dbReference type="SAM" id="Phobius"/>
    </source>
</evidence>
<evidence type="ECO:0000259" key="2">
    <source>
        <dbReference type="Pfam" id="PF14317"/>
    </source>
</evidence>
<comment type="caution">
    <text evidence="3">The sequence shown here is derived from an EMBL/GenBank/DDBJ whole genome shotgun (WGS) entry which is preliminary data.</text>
</comment>
<keyword evidence="1" id="KW-0472">Membrane</keyword>
<evidence type="ECO:0000313" key="4">
    <source>
        <dbReference type="Proteomes" id="UP001652503"/>
    </source>
</evidence>
<reference evidence="3 4" key="1">
    <citation type="submission" date="2022-10" db="EMBL/GenBank/DDBJ databases">
        <title>Defluviimonas sp. nov., isolated from ocean surface water.</title>
        <authorList>
            <person name="He W."/>
            <person name="Wang L."/>
            <person name="Zhang D.-F."/>
        </authorList>
    </citation>
    <scope>NUCLEOTIDE SEQUENCE [LARGE SCALE GENOMIC DNA]</scope>
    <source>
        <strain evidence="3 4">WL0075</strain>
    </source>
</reference>
<name>A0ABT2Z122_9RHOB</name>
<protein>
    <submittedName>
        <fullName evidence="3">YcxB family protein</fullName>
    </submittedName>
</protein>
<keyword evidence="1" id="KW-0812">Transmembrane</keyword>
<accession>A0ABT2Z122</accession>
<feature type="transmembrane region" description="Helical" evidence="1">
    <location>
        <begin position="36"/>
        <end position="57"/>
    </location>
</feature>
<dbReference type="EMBL" id="JAOWLA010000006">
    <property type="protein sequence ID" value="MCV2864785.1"/>
    <property type="molecule type" value="Genomic_DNA"/>
</dbReference>
<organism evidence="3 4">
    <name type="scientific">Albidovulum sediminicola</name>
    <dbReference type="NCBI Taxonomy" id="2984331"/>
    <lineage>
        <taxon>Bacteria</taxon>
        <taxon>Pseudomonadati</taxon>
        <taxon>Pseudomonadota</taxon>
        <taxon>Alphaproteobacteria</taxon>
        <taxon>Rhodobacterales</taxon>
        <taxon>Paracoccaceae</taxon>
        <taxon>Albidovulum</taxon>
    </lineage>
</organism>
<keyword evidence="1" id="KW-1133">Transmembrane helix</keyword>
<proteinExistence type="predicted"/>
<dbReference type="Pfam" id="PF14317">
    <property type="entry name" value="YcxB"/>
    <property type="match status" value="1"/>
</dbReference>
<sequence>MSQPERSFSFTLDGYDHQATCGQLTRRLMPWGLRHAGLLFVVILAIGLLGAHLAVRLGYRSRGFEFFVIFGAAYLFLLAALRRRRERLWQAVADAPTRSGAIALTTSEDGITLASATSRSTVFWPGIIDIIPGKDGLLIMIGAMDYIPIPSRAFRDPTDQQDTLSELRAQLVASRGAAP</sequence>
<feature type="domain" description="YcxB-like C-terminal" evidence="2">
    <location>
        <begin position="107"/>
        <end position="165"/>
    </location>
</feature>
<evidence type="ECO:0000313" key="3">
    <source>
        <dbReference type="EMBL" id="MCV2864785.1"/>
    </source>
</evidence>